<proteinExistence type="predicted"/>
<reference evidence="2" key="1">
    <citation type="submission" date="2020-11" db="EMBL/GenBank/DDBJ databases">
        <authorList>
            <person name="Tran Van P."/>
        </authorList>
    </citation>
    <scope>NUCLEOTIDE SEQUENCE</scope>
</reference>
<gene>
    <name evidence="2" type="ORF">TBIB3V08_LOCUS13466</name>
</gene>
<organism evidence="2">
    <name type="scientific">Timema bartmani</name>
    <dbReference type="NCBI Taxonomy" id="61472"/>
    <lineage>
        <taxon>Eukaryota</taxon>
        <taxon>Metazoa</taxon>
        <taxon>Ecdysozoa</taxon>
        <taxon>Arthropoda</taxon>
        <taxon>Hexapoda</taxon>
        <taxon>Insecta</taxon>
        <taxon>Pterygota</taxon>
        <taxon>Neoptera</taxon>
        <taxon>Polyneoptera</taxon>
        <taxon>Phasmatodea</taxon>
        <taxon>Timematodea</taxon>
        <taxon>Timematoidea</taxon>
        <taxon>Timematidae</taxon>
        <taxon>Timema</taxon>
    </lineage>
</organism>
<sequence>MRAELQAHEAHEDARAAGEGRLPLQVLRDALLSAVHPGEAHEEVRGEPEQQGWRRSHPTGPHQRRHRRLEHVGLQGDHMTLSLGRFPPSPAAEHLLTQPPSTAPPAPRGHPLVVGPALAQTSGSDFQSTIRVPDQLIKCRALT</sequence>
<feature type="compositionally biased region" description="Basic residues" evidence="1">
    <location>
        <begin position="54"/>
        <end position="69"/>
    </location>
</feature>
<dbReference type="AlphaFoldDB" id="A0A7R9FCY4"/>
<dbReference type="EMBL" id="OD586818">
    <property type="protein sequence ID" value="CAD7451197.1"/>
    <property type="molecule type" value="Genomic_DNA"/>
</dbReference>
<feature type="compositionally biased region" description="Basic and acidic residues" evidence="1">
    <location>
        <begin position="38"/>
        <end position="48"/>
    </location>
</feature>
<protein>
    <submittedName>
        <fullName evidence="2">Uncharacterized protein</fullName>
    </submittedName>
</protein>
<evidence type="ECO:0000313" key="2">
    <source>
        <dbReference type="EMBL" id="CAD7451197.1"/>
    </source>
</evidence>
<name>A0A7R9FCY4_9NEOP</name>
<feature type="region of interest" description="Disordered" evidence="1">
    <location>
        <begin position="37"/>
        <end position="112"/>
    </location>
</feature>
<evidence type="ECO:0000256" key="1">
    <source>
        <dbReference type="SAM" id="MobiDB-lite"/>
    </source>
</evidence>
<accession>A0A7R9FCY4</accession>